<evidence type="ECO:0000313" key="3">
    <source>
        <dbReference type="Proteomes" id="UP000076722"/>
    </source>
</evidence>
<evidence type="ECO:0000313" key="2">
    <source>
        <dbReference type="EMBL" id="KZS90669.1"/>
    </source>
</evidence>
<dbReference type="AlphaFoldDB" id="A0A164RLJ9"/>
<organism evidence="2 3">
    <name type="scientific">Sistotremastrum niveocremeum HHB9708</name>
    <dbReference type="NCBI Taxonomy" id="1314777"/>
    <lineage>
        <taxon>Eukaryota</taxon>
        <taxon>Fungi</taxon>
        <taxon>Dikarya</taxon>
        <taxon>Basidiomycota</taxon>
        <taxon>Agaricomycotina</taxon>
        <taxon>Agaricomycetes</taxon>
        <taxon>Sistotremastrales</taxon>
        <taxon>Sistotremastraceae</taxon>
        <taxon>Sertulicium</taxon>
        <taxon>Sertulicium niveocremeum</taxon>
    </lineage>
</organism>
<gene>
    <name evidence="2" type="ORF">SISNIDRAFT_488241</name>
</gene>
<evidence type="ECO:0000256" key="1">
    <source>
        <dbReference type="SAM" id="MobiDB-lite"/>
    </source>
</evidence>
<sequence length="364" mass="39859">MAHVEQRNSKLDFASAMARLLKQKWPYNAATEEGVAVQKLIQNLVIAALSRAKVLYEEYESSSYPYSRPDYLQRPKELLLLCLDTNNAALVSRLLTRLKTPKKDDKQHLTQVALPFIIVLRAELVARGIRMSSDPYGGFCHDVIVTFVDKVLGPQPPANAPTPHDLVAHIGCQPACTLCNDMISRLTGSQSTIEIRRPEKDRKHIERQAAASRIGFRFDTIRNRSPYGLQITKPASLTAFGTWNERRMLVHAVIAAIRDHMELQGVLRDDYARIMALLGLATVPPIPGAIPAPVQAGSLGQPTQPHAQTNTADASGPGNSSGSAPTRKKNKRPPSTPEAGAAPRKRSKKNSTAVIDLCSSSPDQ</sequence>
<dbReference type="Proteomes" id="UP000076722">
    <property type="component" value="Unassembled WGS sequence"/>
</dbReference>
<proteinExistence type="predicted"/>
<protein>
    <submittedName>
        <fullName evidence="2">Uncharacterized protein</fullName>
    </submittedName>
</protein>
<dbReference type="OrthoDB" id="124582at2759"/>
<accession>A0A164RLJ9</accession>
<keyword evidence="3" id="KW-1185">Reference proteome</keyword>
<feature type="compositionally biased region" description="Polar residues" evidence="1">
    <location>
        <begin position="350"/>
        <end position="364"/>
    </location>
</feature>
<reference evidence="2 3" key="1">
    <citation type="journal article" date="2016" name="Mol. Biol. Evol.">
        <title>Comparative Genomics of Early-Diverging Mushroom-Forming Fungi Provides Insights into the Origins of Lignocellulose Decay Capabilities.</title>
        <authorList>
            <person name="Nagy L.G."/>
            <person name="Riley R."/>
            <person name="Tritt A."/>
            <person name="Adam C."/>
            <person name="Daum C."/>
            <person name="Floudas D."/>
            <person name="Sun H."/>
            <person name="Yadav J.S."/>
            <person name="Pangilinan J."/>
            <person name="Larsson K.H."/>
            <person name="Matsuura K."/>
            <person name="Barry K."/>
            <person name="Labutti K."/>
            <person name="Kuo R."/>
            <person name="Ohm R.A."/>
            <person name="Bhattacharya S.S."/>
            <person name="Shirouzu T."/>
            <person name="Yoshinaga Y."/>
            <person name="Martin F.M."/>
            <person name="Grigoriev I.V."/>
            <person name="Hibbett D.S."/>
        </authorList>
    </citation>
    <scope>NUCLEOTIDE SEQUENCE [LARGE SCALE GENOMIC DNA]</scope>
    <source>
        <strain evidence="2 3">HHB9708</strain>
    </source>
</reference>
<dbReference type="EMBL" id="KV419420">
    <property type="protein sequence ID" value="KZS90669.1"/>
    <property type="molecule type" value="Genomic_DNA"/>
</dbReference>
<feature type="compositionally biased region" description="Polar residues" evidence="1">
    <location>
        <begin position="298"/>
        <end position="313"/>
    </location>
</feature>
<feature type="region of interest" description="Disordered" evidence="1">
    <location>
        <begin position="293"/>
        <end position="364"/>
    </location>
</feature>
<feature type="compositionally biased region" description="Low complexity" evidence="1">
    <location>
        <begin position="314"/>
        <end position="325"/>
    </location>
</feature>
<name>A0A164RLJ9_9AGAM</name>